<evidence type="ECO:0000256" key="2">
    <source>
        <dbReference type="ARBA" id="ARBA00022450"/>
    </source>
</evidence>
<dbReference type="GO" id="GO:0031177">
    <property type="term" value="F:phosphopantetheine binding"/>
    <property type="evidence" value="ECO:0007669"/>
    <property type="project" value="InterPro"/>
</dbReference>
<evidence type="ECO:0000256" key="3">
    <source>
        <dbReference type="ARBA" id="ARBA00022553"/>
    </source>
</evidence>
<dbReference type="PANTHER" id="PTHR45398">
    <property type="match status" value="1"/>
</dbReference>
<dbReference type="PANTHER" id="PTHR45398:SF1">
    <property type="entry name" value="ENZYME, PUTATIVE (JCVI)-RELATED"/>
    <property type="match status" value="1"/>
</dbReference>
<dbReference type="InterPro" id="IPR036736">
    <property type="entry name" value="ACP-like_sf"/>
</dbReference>
<keyword evidence="2" id="KW-0596">Phosphopantetheine</keyword>
<name>A0AAP3CM81_BACVA</name>
<sequence length="107" mass="12461">MIWQEVLGIQRIGIEDSFFELGGDSIKALQVSARLGRHGLSLQVSDLFRHPKIKDLSRCIRKTERIIEQGPIQGNVPWTPVQRWFLSQEIEERHHFNQSVMLFHSGR</sequence>
<organism evidence="5 6">
    <name type="scientific">Bacillus vallismortis</name>
    <dbReference type="NCBI Taxonomy" id="72361"/>
    <lineage>
        <taxon>Bacteria</taxon>
        <taxon>Bacillati</taxon>
        <taxon>Bacillota</taxon>
        <taxon>Bacilli</taxon>
        <taxon>Bacillales</taxon>
        <taxon>Bacillaceae</taxon>
        <taxon>Bacillus</taxon>
    </lineage>
</organism>
<dbReference type="AlphaFoldDB" id="A0AAP3CM81"/>
<dbReference type="PROSITE" id="PS50075">
    <property type="entry name" value="CARRIER"/>
    <property type="match status" value="1"/>
</dbReference>
<evidence type="ECO:0000313" key="5">
    <source>
        <dbReference type="EMBL" id="MCY8318706.1"/>
    </source>
</evidence>
<evidence type="ECO:0000313" key="6">
    <source>
        <dbReference type="Proteomes" id="UP001067121"/>
    </source>
</evidence>
<feature type="domain" description="Carrier" evidence="4">
    <location>
        <begin position="1"/>
        <end position="64"/>
    </location>
</feature>
<dbReference type="InterPro" id="IPR009081">
    <property type="entry name" value="PP-bd_ACP"/>
</dbReference>
<dbReference type="Gene3D" id="3.30.559.10">
    <property type="entry name" value="Chloramphenicol acetyltransferase-like domain"/>
    <property type="match status" value="1"/>
</dbReference>
<feature type="non-terminal residue" evidence="5">
    <location>
        <position position="107"/>
    </location>
</feature>
<dbReference type="InterPro" id="IPR023213">
    <property type="entry name" value="CAT-like_dom_sf"/>
</dbReference>
<comment type="cofactor">
    <cofactor evidence="1">
        <name>pantetheine 4'-phosphate</name>
        <dbReference type="ChEBI" id="CHEBI:47942"/>
    </cofactor>
</comment>
<dbReference type="InterPro" id="IPR020806">
    <property type="entry name" value="PKS_PP-bd"/>
</dbReference>
<accession>A0AAP3CM81</accession>
<comment type="caution">
    <text evidence="5">The sequence shown here is derived from an EMBL/GenBank/DDBJ whole genome shotgun (WGS) entry which is preliminary data.</text>
</comment>
<evidence type="ECO:0000259" key="4">
    <source>
        <dbReference type="PROSITE" id="PS50075"/>
    </source>
</evidence>
<proteinExistence type="predicted"/>
<gene>
    <name evidence="5" type="ORF">MOC71_18730</name>
</gene>
<evidence type="ECO:0000256" key="1">
    <source>
        <dbReference type="ARBA" id="ARBA00001957"/>
    </source>
</evidence>
<dbReference type="SMART" id="SM00823">
    <property type="entry name" value="PKS_PP"/>
    <property type="match status" value="1"/>
</dbReference>
<dbReference type="FunFam" id="1.10.1200.10:FF:000005">
    <property type="entry name" value="Nonribosomal peptide synthetase 1"/>
    <property type="match status" value="1"/>
</dbReference>
<dbReference type="Pfam" id="PF00550">
    <property type="entry name" value="PP-binding"/>
    <property type="match status" value="1"/>
</dbReference>
<dbReference type="Gene3D" id="1.10.1200.10">
    <property type="entry name" value="ACP-like"/>
    <property type="match status" value="1"/>
</dbReference>
<dbReference type="EMBL" id="JALAOH010000079">
    <property type="protein sequence ID" value="MCY8318706.1"/>
    <property type="molecule type" value="Genomic_DNA"/>
</dbReference>
<dbReference type="SUPFAM" id="SSF47336">
    <property type="entry name" value="ACP-like"/>
    <property type="match status" value="1"/>
</dbReference>
<protein>
    <submittedName>
        <fullName evidence="5">Phosphopantetheine-binding protein</fullName>
    </submittedName>
</protein>
<reference evidence="5" key="1">
    <citation type="submission" date="2022-02" db="EMBL/GenBank/DDBJ databases">
        <title>Crop Bioprotection Bacillus Genome Sequencing.</title>
        <authorList>
            <person name="Dunlap C."/>
        </authorList>
    </citation>
    <scope>NUCLEOTIDE SEQUENCE</scope>
    <source>
        <strain evidence="5">98-1</strain>
    </source>
</reference>
<dbReference type="Proteomes" id="UP001067121">
    <property type="component" value="Unassembled WGS sequence"/>
</dbReference>
<dbReference type="InterPro" id="IPR006162">
    <property type="entry name" value="Ppantetheine_attach_site"/>
</dbReference>
<dbReference type="PROSITE" id="PS00012">
    <property type="entry name" value="PHOSPHOPANTETHEINE"/>
    <property type="match status" value="1"/>
</dbReference>
<keyword evidence="3" id="KW-0597">Phosphoprotein</keyword>